<proteinExistence type="predicted"/>
<keyword evidence="3" id="KW-0378">Hydrolase</keyword>
<sequence length="166" mass="18137">MLLSALAAALLLAAAPAAQARKPAELQGRAERVVDGDTLWIAPRDGGRALKVRLQGLDAPELCQAWGPQSRAALQALVRRRELHVRVAARDGYGRLVARLFDAQGQDLGERLVREGAAWNDGWRRRPGPYAQAERAARALGLGLHADAAALHPREFRRRHGPCEPR</sequence>
<dbReference type="Pfam" id="PF00565">
    <property type="entry name" value="SNase"/>
    <property type="match status" value="1"/>
</dbReference>
<dbReference type="GO" id="GO:0016787">
    <property type="term" value="F:hydrolase activity"/>
    <property type="evidence" value="ECO:0007669"/>
    <property type="project" value="UniProtKB-KW"/>
</dbReference>
<comment type="caution">
    <text evidence="6">The sequence shown here is derived from an EMBL/GenBank/DDBJ whole genome shotgun (WGS) entry which is preliminary data.</text>
</comment>
<evidence type="ECO:0000256" key="2">
    <source>
        <dbReference type="ARBA" id="ARBA00022759"/>
    </source>
</evidence>
<dbReference type="SUPFAM" id="SSF50199">
    <property type="entry name" value="Staphylococcal nuclease"/>
    <property type="match status" value="1"/>
</dbReference>
<dbReference type="Proteomes" id="UP000574067">
    <property type="component" value="Unassembled WGS sequence"/>
</dbReference>
<dbReference type="InterPro" id="IPR016071">
    <property type="entry name" value="Staphylococal_nuclease_OB-fold"/>
</dbReference>
<keyword evidence="1" id="KW-0540">Nuclease</keyword>
<evidence type="ECO:0000256" key="1">
    <source>
        <dbReference type="ARBA" id="ARBA00022722"/>
    </source>
</evidence>
<dbReference type="AlphaFoldDB" id="A0A848FE65"/>
<protein>
    <submittedName>
        <fullName evidence="6">Thermonuclease family protein</fullName>
    </submittedName>
</protein>
<dbReference type="Gene3D" id="2.40.50.90">
    <property type="match status" value="1"/>
</dbReference>
<organism evidence="6 7">
    <name type="scientific">Azohydromonas caseinilytica</name>
    <dbReference type="NCBI Taxonomy" id="2728836"/>
    <lineage>
        <taxon>Bacteria</taxon>
        <taxon>Pseudomonadati</taxon>
        <taxon>Pseudomonadota</taxon>
        <taxon>Betaproteobacteria</taxon>
        <taxon>Burkholderiales</taxon>
        <taxon>Sphaerotilaceae</taxon>
        <taxon>Azohydromonas</taxon>
    </lineage>
</organism>
<evidence type="ECO:0000256" key="4">
    <source>
        <dbReference type="SAM" id="SignalP"/>
    </source>
</evidence>
<dbReference type="PANTHER" id="PTHR12302:SF3">
    <property type="entry name" value="SERINE_THREONINE-PROTEIN KINASE 31"/>
    <property type="match status" value="1"/>
</dbReference>
<reference evidence="6 7" key="1">
    <citation type="submission" date="2020-04" db="EMBL/GenBank/DDBJ databases">
        <title>Azohydromonas sp. isolated from soil.</title>
        <authorList>
            <person name="Dahal R.H."/>
        </authorList>
    </citation>
    <scope>NUCLEOTIDE SEQUENCE [LARGE SCALE GENOMIC DNA]</scope>
    <source>
        <strain evidence="6 7">G-1-1-14</strain>
    </source>
</reference>
<dbReference type="EMBL" id="JABBFW010000021">
    <property type="protein sequence ID" value="NML17724.1"/>
    <property type="molecule type" value="Genomic_DNA"/>
</dbReference>
<accession>A0A848FE65</accession>
<evidence type="ECO:0000259" key="5">
    <source>
        <dbReference type="PROSITE" id="PS50830"/>
    </source>
</evidence>
<keyword evidence="4" id="KW-0732">Signal</keyword>
<feature type="domain" description="TNase-like" evidence="5">
    <location>
        <begin position="24"/>
        <end position="147"/>
    </location>
</feature>
<evidence type="ECO:0000313" key="7">
    <source>
        <dbReference type="Proteomes" id="UP000574067"/>
    </source>
</evidence>
<keyword evidence="7" id="KW-1185">Reference proteome</keyword>
<gene>
    <name evidence="6" type="ORF">HHL10_22385</name>
</gene>
<feature type="chain" id="PRO_5032375108" evidence="4">
    <location>
        <begin position="21"/>
        <end position="166"/>
    </location>
</feature>
<dbReference type="PROSITE" id="PS50830">
    <property type="entry name" value="TNASE_3"/>
    <property type="match status" value="1"/>
</dbReference>
<dbReference type="InterPro" id="IPR035437">
    <property type="entry name" value="SNase_OB-fold_sf"/>
</dbReference>
<evidence type="ECO:0000313" key="6">
    <source>
        <dbReference type="EMBL" id="NML17724.1"/>
    </source>
</evidence>
<evidence type="ECO:0000256" key="3">
    <source>
        <dbReference type="ARBA" id="ARBA00022801"/>
    </source>
</evidence>
<dbReference type="GO" id="GO:0004519">
    <property type="term" value="F:endonuclease activity"/>
    <property type="evidence" value="ECO:0007669"/>
    <property type="project" value="UniProtKB-KW"/>
</dbReference>
<dbReference type="PANTHER" id="PTHR12302">
    <property type="entry name" value="EBNA2 BINDING PROTEIN P100"/>
    <property type="match status" value="1"/>
</dbReference>
<feature type="signal peptide" evidence="4">
    <location>
        <begin position="1"/>
        <end position="20"/>
    </location>
</feature>
<name>A0A848FE65_9BURK</name>
<keyword evidence="2" id="KW-0255">Endonuclease</keyword>
<dbReference type="SMART" id="SM00318">
    <property type="entry name" value="SNc"/>
    <property type="match status" value="1"/>
</dbReference>